<dbReference type="PANTHER" id="PTHR42852:SF6">
    <property type="entry name" value="THIOL:DISULFIDE INTERCHANGE PROTEIN DSBE"/>
    <property type="match status" value="1"/>
</dbReference>
<dbReference type="SUPFAM" id="SSF52833">
    <property type="entry name" value="Thioredoxin-like"/>
    <property type="match status" value="1"/>
</dbReference>
<organism evidence="6 7">
    <name type="scientific">Algibacter mikhailovii</name>
    <dbReference type="NCBI Taxonomy" id="425498"/>
    <lineage>
        <taxon>Bacteria</taxon>
        <taxon>Pseudomonadati</taxon>
        <taxon>Bacteroidota</taxon>
        <taxon>Flavobacteriia</taxon>
        <taxon>Flavobacteriales</taxon>
        <taxon>Flavobacteriaceae</taxon>
        <taxon>Algibacter</taxon>
    </lineage>
</organism>
<dbReference type="InterPro" id="IPR050553">
    <property type="entry name" value="Thioredoxin_ResA/DsbE_sf"/>
</dbReference>
<reference evidence="6" key="1">
    <citation type="journal article" date="2014" name="Int. J. Syst. Evol. Microbiol.">
        <title>Complete genome sequence of Corynebacterium casei LMG S-19264T (=DSM 44701T), isolated from a smear-ripened cheese.</title>
        <authorList>
            <consortium name="US DOE Joint Genome Institute (JGI-PGF)"/>
            <person name="Walter F."/>
            <person name="Albersmeier A."/>
            <person name="Kalinowski J."/>
            <person name="Ruckert C."/>
        </authorList>
    </citation>
    <scope>NUCLEOTIDE SEQUENCE</scope>
    <source>
        <strain evidence="6">KCTC 12710</strain>
    </source>
</reference>
<evidence type="ECO:0000313" key="7">
    <source>
        <dbReference type="Proteomes" id="UP000636004"/>
    </source>
</evidence>
<dbReference type="InterPro" id="IPR013766">
    <property type="entry name" value="Thioredoxin_domain"/>
</dbReference>
<proteinExistence type="predicted"/>
<keyword evidence="7" id="KW-1185">Reference proteome</keyword>
<gene>
    <name evidence="6" type="primary">tlpA</name>
    <name evidence="6" type="ORF">GCM10007028_13870</name>
</gene>
<keyword evidence="4" id="KW-0676">Redox-active center</keyword>
<dbReference type="PROSITE" id="PS51352">
    <property type="entry name" value="THIOREDOXIN_2"/>
    <property type="match status" value="1"/>
</dbReference>
<evidence type="ECO:0000256" key="3">
    <source>
        <dbReference type="ARBA" id="ARBA00023157"/>
    </source>
</evidence>
<dbReference type="InterPro" id="IPR036249">
    <property type="entry name" value="Thioredoxin-like_sf"/>
</dbReference>
<accession>A0A918V9A5</accession>
<dbReference type="AlphaFoldDB" id="A0A918V9A5"/>
<evidence type="ECO:0000259" key="5">
    <source>
        <dbReference type="PROSITE" id="PS51352"/>
    </source>
</evidence>
<sequence>MKDYGRLFSLIKENLKMKKMKYLLVVLIVFLSCNTTEPTTFNEPALNDTFTTLEGESIEFKDILKAHEGKNIIIDIWASWCGDCIKGMPKVRALQKAYPEAVYVFLSLDRAQDAWKRGIKKYKVKGEHYYMQDGKDCAFADFVNISWIPRYMLINKVGEIVVFNVIEADDDKLVEALKN</sequence>
<dbReference type="EMBL" id="BMWZ01000003">
    <property type="protein sequence ID" value="GGZ77774.1"/>
    <property type="molecule type" value="Genomic_DNA"/>
</dbReference>
<evidence type="ECO:0000256" key="4">
    <source>
        <dbReference type="ARBA" id="ARBA00023284"/>
    </source>
</evidence>
<dbReference type="Pfam" id="PF13905">
    <property type="entry name" value="Thioredoxin_8"/>
    <property type="match status" value="1"/>
</dbReference>
<dbReference type="InterPro" id="IPR012336">
    <property type="entry name" value="Thioredoxin-like_fold"/>
</dbReference>
<keyword evidence="3" id="KW-1015">Disulfide bond</keyword>
<feature type="domain" description="Thioredoxin" evidence="5">
    <location>
        <begin position="39"/>
        <end position="179"/>
    </location>
</feature>
<dbReference type="PANTHER" id="PTHR42852">
    <property type="entry name" value="THIOL:DISULFIDE INTERCHANGE PROTEIN DSBE"/>
    <property type="match status" value="1"/>
</dbReference>
<comment type="subcellular location">
    <subcellularLocation>
        <location evidence="1">Cell envelope</location>
    </subcellularLocation>
</comment>
<name>A0A918V9A5_9FLAO</name>
<dbReference type="PROSITE" id="PS51257">
    <property type="entry name" value="PROKAR_LIPOPROTEIN"/>
    <property type="match status" value="1"/>
</dbReference>
<reference evidence="6" key="2">
    <citation type="submission" date="2020-09" db="EMBL/GenBank/DDBJ databases">
        <authorList>
            <person name="Sun Q."/>
            <person name="Kim S."/>
        </authorList>
    </citation>
    <scope>NUCLEOTIDE SEQUENCE</scope>
    <source>
        <strain evidence="6">KCTC 12710</strain>
    </source>
</reference>
<dbReference type="GO" id="GO:0017004">
    <property type="term" value="P:cytochrome complex assembly"/>
    <property type="evidence" value="ECO:0007669"/>
    <property type="project" value="UniProtKB-KW"/>
</dbReference>
<evidence type="ECO:0000313" key="6">
    <source>
        <dbReference type="EMBL" id="GGZ77774.1"/>
    </source>
</evidence>
<dbReference type="GO" id="GO:0030313">
    <property type="term" value="C:cell envelope"/>
    <property type="evidence" value="ECO:0007669"/>
    <property type="project" value="UniProtKB-SubCell"/>
</dbReference>
<evidence type="ECO:0000256" key="2">
    <source>
        <dbReference type="ARBA" id="ARBA00022748"/>
    </source>
</evidence>
<evidence type="ECO:0000256" key="1">
    <source>
        <dbReference type="ARBA" id="ARBA00004196"/>
    </source>
</evidence>
<comment type="caution">
    <text evidence="6">The sequence shown here is derived from an EMBL/GenBank/DDBJ whole genome shotgun (WGS) entry which is preliminary data.</text>
</comment>
<dbReference type="Proteomes" id="UP000636004">
    <property type="component" value="Unassembled WGS sequence"/>
</dbReference>
<dbReference type="CDD" id="cd02966">
    <property type="entry name" value="TlpA_like_family"/>
    <property type="match status" value="1"/>
</dbReference>
<keyword evidence="2" id="KW-0201">Cytochrome c-type biogenesis</keyword>
<dbReference type="Gene3D" id="3.40.30.10">
    <property type="entry name" value="Glutaredoxin"/>
    <property type="match status" value="1"/>
</dbReference>
<protein>
    <submittedName>
        <fullName evidence="6">Alkyl hydroperoxide reductase</fullName>
    </submittedName>
</protein>